<sequence>MKHFTFKDNDALDLFKKLTQQKDIEQHIMEQLFERFEIPFDDCFGHSIQTILDDEKIDSLEFLQLAFPTLKNYSELIEILSSIIFFGTDENPCPECGCELDIENDGSGSYSWTNINCTFCDYGETDEPDWDCLPGGHDDY</sequence>
<reference evidence="1 2" key="1">
    <citation type="journal article" date="2020" name="Viruses">
        <title>Diversity and Host Interactions Among Virulent and Temperate Baltic Sea Flavobacterium Phages.</title>
        <authorList>
            <person name="Nilsson E."/>
            <person name="Bayfield O.W."/>
            <person name="Lundin D."/>
            <person name="Antson A.A."/>
            <person name="Holmfeldt K."/>
        </authorList>
    </citation>
    <scope>NUCLEOTIDE SEQUENCE [LARGE SCALE GENOMIC DNA]</scope>
</reference>
<accession>A0A6B9LG36</accession>
<evidence type="ECO:0000313" key="1">
    <source>
        <dbReference type="EMBL" id="QHB40942.1"/>
    </source>
</evidence>
<name>A0A6B9LG36_9CAUD</name>
<keyword evidence="2" id="KW-1185">Reference proteome</keyword>
<gene>
    <name evidence="1" type="ORF">tant81_gp011</name>
</gene>
<protein>
    <submittedName>
        <fullName evidence="1">Uncharacterized protein</fullName>
    </submittedName>
</protein>
<dbReference type="EMBL" id="MN812239">
    <property type="protein sequence ID" value="QHB40942.1"/>
    <property type="molecule type" value="Genomic_DNA"/>
</dbReference>
<dbReference type="Proteomes" id="UP000464671">
    <property type="component" value="Segment"/>
</dbReference>
<evidence type="ECO:0000313" key="2">
    <source>
        <dbReference type="Proteomes" id="UP000464671"/>
    </source>
</evidence>
<proteinExistence type="predicted"/>
<organism evidence="1 2">
    <name type="scientific">Flavobacterium phage vB_FspS_tant8-1</name>
    <dbReference type="NCBI Taxonomy" id="2686278"/>
    <lineage>
        <taxon>Viruses</taxon>
        <taxon>Duplodnaviria</taxon>
        <taxon>Heunggongvirae</taxon>
        <taxon>Uroviricota</taxon>
        <taxon>Caudoviricetes</taxon>
        <taxon>Tantvirus</taxon>
        <taxon>Tantvirus tant</taxon>
    </lineage>
</organism>